<name>A0A834Y2P8_APHGI</name>
<gene>
    <name evidence="7" type="ORF">HCN44_006754</name>
</gene>
<dbReference type="GO" id="GO:0004252">
    <property type="term" value="F:serine-type endopeptidase activity"/>
    <property type="evidence" value="ECO:0007669"/>
    <property type="project" value="InterPro"/>
</dbReference>
<dbReference type="Pfam" id="PF00089">
    <property type="entry name" value="Trypsin"/>
    <property type="match status" value="1"/>
</dbReference>
<dbReference type="InterPro" id="IPR050430">
    <property type="entry name" value="Peptidase_S1"/>
</dbReference>
<evidence type="ECO:0000256" key="4">
    <source>
        <dbReference type="ARBA" id="ARBA00022825"/>
    </source>
</evidence>
<dbReference type="PANTHER" id="PTHR24276:SF98">
    <property type="entry name" value="FI18310P1-RELATED"/>
    <property type="match status" value="1"/>
</dbReference>
<comment type="caution">
    <text evidence="7">The sequence shown here is derived from an EMBL/GenBank/DDBJ whole genome shotgun (WGS) entry which is preliminary data.</text>
</comment>
<reference evidence="7 8" key="1">
    <citation type="submission" date="2020-08" db="EMBL/GenBank/DDBJ databases">
        <title>Aphidius gifuensis genome sequencing and assembly.</title>
        <authorList>
            <person name="Du Z."/>
        </authorList>
    </citation>
    <scope>NUCLEOTIDE SEQUENCE [LARGE SCALE GENOMIC DNA]</scope>
    <source>
        <strain evidence="7">YNYX2018</strain>
        <tissue evidence="7">Adults</tissue>
    </source>
</reference>
<sequence length="245" mass="28292">MTHVTNVNGNTPKKIFRGKIVEIFNYPYIVSVQYADFHMCGGTIISSTHILTTASCLLAEKNVVHANLEILTGTNDLQRRDTISTWKIYKVAFVIIHNEYDPRNYWVNDIAILKLESRLLLDHDRVAATVSPESRSCKLFIVGWGINPVTGIMSRHLQRLDVESIRNNMCQYKFDSQQVLYRNQFCFIPKKKEARVTNGGAGSPVMYYRQIVGIISLISVNPKHPVIYTRTRQYNYWIEEMINKM</sequence>
<proteinExistence type="inferred from homology"/>
<keyword evidence="8" id="KW-1185">Reference proteome</keyword>
<evidence type="ECO:0000259" key="6">
    <source>
        <dbReference type="PROSITE" id="PS50240"/>
    </source>
</evidence>
<dbReference type="InterPro" id="IPR043504">
    <property type="entry name" value="Peptidase_S1_PA_chymotrypsin"/>
</dbReference>
<dbReference type="AlphaFoldDB" id="A0A834Y2P8"/>
<protein>
    <recommendedName>
        <fullName evidence="6">Peptidase S1 domain-containing protein</fullName>
    </recommendedName>
</protein>
<dbReference type="InterPro" id="IPR001314">
    <property type="entry name" value="Peptidase_S1A"/>
</dbReference>
<evidence type="ECO:0000256" key="3">
    <source>
        <dbReference type="ARBA" id="ARBA00022801"/>
    </source>
</evidence>
<dbReference type="InterPro" id="IPR001254">
    <property type="entry name" value="Trypsin_dom"/>
</dbReference>
<dbReference type="OrthoDB" id="8189841at2759"/>
<keyword evidence="3" id="KW-0378">Hydrolase</keyword>
<feature type="domain" description="Peptidase S1" evidence="6">
    <location>
        <begin position="15"/>
        <end position="243"/>
    </location>
</feature>
<dbReference type="EMBL" id="JACMRX010000002">
    <property type="protein sequence ID" value="KAF7995647.1"/>
    <property type="molecule type" value="Genomic_DNA"/>
</dbReference>
<dbReference type="InterPro" id="IPR009003">
    <property type="entry name" value="Peptidase_S1_PA"/>
</dbReference>
<dbReference type="SUPFAM" id="SSF50494">
    <property type="entry name" value="Trypsin-like serine proteases"/>
    <property type="match status" value="1"/>
</dbReference>
<dbReference type="SMART" id="SM00020">
    <property type="entry name" value="Tryp_SPc"/>
    <property type="match status" value="1"/>
</dbReference>
<comment type="similarity">
    <text evidence="1">Belongs to the peptidase S1 family.</text>
</comment>
<dbReference type="Gene3D" id="2.40.10.10">
    <property type="entry name" value="Trypsin-like serine proteases"/>
    <property type="match status" value="1"/>
</dbReference>
<dbReference type="Proteomes" id="UP000639338">
    <property type="component" value="Unassembled WGS sequence"/>
</dbReference>
<accession>A0A834Y2P8</accession>
<evidence type="ECO:0000256" key="5">
    <source>
        <dbReference type="ARBA" id="ARBA00023157"/>
    </source>
</evidence>
<evidence type="ECO:0000256" key="2">
    <source>
        <dbReference type="ARBA" id="ARBA00022670"/>
    </source>
</evidence>
<dbReference type="PROSITE" id="PS50240">
    <property type="entry name" value="TRYPSIN_DOM"/>
    <property type="match status" value="1"/>
</dbReference>
<evidence type="ECO:0000313" key="8">
    <source>
        <dbReference type="Proteomes" id="UP000639338"/>
    </source>
</evidence>
<evidence type="ECO:0000313" key="7">
    <source>
        <dbReference type="EMBL" id="KAF7995647.1"/>
    </source>
</evidence>
<dbReference type="FunFam" id="2.40.10.10:FF:000068">
    <property type="entry name" value="transmembrane protease serine 2"/>
    <property type="match status" value="1"/>
</dbReference>
<keyword evidence="4" id="KW-0720">Serine protease</keyword>
<dbReference type="GO" id="GO:0006508">
    <property type="term" value="P:proteolysis"/>
    <property type="evidence" value="ECO:0007669"/>
    <property type="project" value="UniProtKB-KW"/>
</dbReference>
<evidence type="ECO:0000256" key="1">
    <source>
        <dbReference type="ARBA" id="ARBA00007664"/>
    </source>
</evidence>
<dbReference type="PANTHER" id="PTHR24276">
    <property type="entry name" value="POLYSERASE-RELATED"/>
    <property type="match status" value="1"/>
</dbReference>
<dbReference type="PRINTS" id="PR00722">
    <property type="entry name" value="CHYMOTRYPSIN"/>
</dbReference>
<keyword evidence="5" id="KW-1015">Disulfide bond</keyword>
<organism evidence="7 8">
    <name type="scientific">Aphidius gifuensis</name>
    <name type="common">Parasitoid wasp</name>
    <dbReference type="NCBI Taxonomy" id="684658"/>
    <lineage>
        <taxon>Eukaryota</taxon>
        <taxon>Metazoa</taxon>
        <taxon>Ecdysozoa</taxon>
        <taxon>Arthropoda</taxon>
        <taxon>Hexapoda</taxon>
        <taxon>Insecta</taxon>
        <taxon>Pterygota</taxon>
        <taxon>Neoptera</taxon>
        <taxon>Endopterygota</taxon>
        <taxon>Hymenoptera</taxon>
        <taxon>Apocrita</taxon>
        <taxon>Ichneumonoidea</taxon>
        <taxon>Braconidae</taxon>
        <taxon>Aphidiinae</taxon>
        <taxon>Aphidius</taxon>
    </lineage>
</organism>
<keyword evidence="2" id="KW-0645">Protease</keyword>